<dbReference type="EMBL" id="JAHRIM010031379">
    <property type="protein sequence ID" value="MEQ2265091.1"/>
    <property type="molecule type" value="Genomic_DNA"/>
</dbReference>
<dbReference type="Proteomes" id="UP001444071">
    <property type="component" value="Unassembled WGS sequence"/>
</dbReference>
<evidence type="ECO:0000313" key="2">
    <source>
        <dbReference type="Proteomes" id="UP001444071"/>
    </source>
</evidence>
<gene>
    <name evidence="1" type="ORF">XENORESO_002060</name>
</gene>
<keyword evidence="2" id="KW-1185">Reference proteome</keyword>
<evidence type="ECO:0000313" key="1">
    <source>
        <dbReference type="EMBL" id="MEQ2265091.1"/>
    </source>
</evidence>
<sequence>MQYSAVGSEHQGLNTLNLHPSSSPKIKELKCYHRGTLAGRSVFWLSVASLSLLMCWKARGGDGEDGCTPSCLVLIRIFISGLEETRPGKNMEGLSQQLYQDL</sequence>
<name>A0ABV0W6B2_9TELE</name>
<accession>A0ABV0W6B2</accession>
<protein>
    <submittedName>
        <fullName evidence="1">Uncharacterized protein</fullName>
    </submittedName>
</protein>
<comment type="caution">
    <text evidence="1">The sequence shown here is derived from an EMBL/GenBank/DDBJ whole genome shotgun (WGS) entry which is preliminary data.</text>
</comment>
<organism evidence="1 2">
    <name type="scientific">Xenotaenia resolanae</name>
    <dbReference type="NCBI Taxonomy" id="208358"/>
    <lineage>
        <taxon>Eukaryota</taxon>
        <taxon>Metazoa</taxon>
        <taxon>Chordata</taxon>
        <taxon>Craniata</taxon>
        <taxon>Vertebrata</taxon>
        <taxon>Euteleostomi</taxon>
        <taxon>Actinopterygii</taxon>
        <taxon>Neopterygii</taxon>
        <taxon>Teleostei</taxon>
        <taxon>Neoteleostei</taxon>
        <taxon>Acanthomorphata</taxon>
        <taxon>Ovalentaria</taxon>
        <taxon>Atherinomorphae</taxon>
        <taxon>Cyprinodontiformes</taxon>
        <taxon>Goodeidae</taxon>
        <taxon>Xenotaenia</taxon>
    </lineage>
</organism>
<reference evidence="1 2" key="1">
    <citation type="submission" date="2021-06" db="EMBL/GenBank/DDBJ databases">
        <authorList>
            <person name="Palmer J.M."/>
        </authorList>
    </citation>
    <scope>NUCLEOTIDE SEQUENCE [LARGE SCALE GENOMIC DNA]</scope>
    <source>
        <strain evidence="1 2">XR_2019</strain>
        <tissue evidence="1">Muscle</tissue>
    </source>
</reference>
<proteinExistence type="predicted"/>